<dbReference type="SMART" id="SM01052">
    <property type="entry name" value="CAP_GLY"/>
    <property type="match status" value="1"/>
</dbReference>
<comment type="caution">
    <text evidence="3">The sequence shown here is derived from an EMBL/GenBank/DDBJ whole genome shotgun (WGS) entry which is preliminary data.</text>
</comment>
<dbReference type="eggNOG" id="KOG0971">
    <property type="taxonomic scope" value="Eukaryota"/>
</dbReference>
<reference evidence="3 4" key="2">
    <citation type="journal article" date="2012" name="Open Biol.">
        <title>Characteristics of nucleosomes and linker DNA regions on the genome of the basidiomycete Mixia osmundae revealed by mono- and dinucleosome mapping.</title>
        <authorList>
            <person name="Nishida H."/>
            <person name="Kondo S."/>
            <person name="Matsumoto T."/>
            <person name="Suzuki Y."/>
            <person name="Yoshikawa H."/>
            <person name="Taylor T.D."/>
            <person name="Sugiyama J."/>
        </authorList>
    </citation>
    <scope>NUCLEOTIDE SEQUENCE [LARGE SCALE GENOMIC DNA]</scope>
    <source>
        <strain evidence="4">CBS 9802 / IAM 14324 / JCM 22182 / KY 12970</strain>
    </source>
</reference>
<dbReference type="HOGENOM" id="CLU_178982_0_0_1"/>
<feature type="compositionally biased region" description="Polar residues" evidence="1">
    <location>
        <begin position="88"/>
        <end position="97"/>
    </location>
</feature>
<dbReference type="Gene3D" id="2.30.30.190">
    <property type="entry name" value="CAP Gly-rich-like domain"/>
    <property type="match status" value="1"/>
</dbReference>
<sequence>MAASSAGLHIPVGARVTLPAGDGVVRYAGTTEFAAGRWVGVELDMATGKNNGSVAGKVYFETEENRGVFVRPSQVKLAAGSETVRTSQRAAVVTPSTPRARPTSIAGA</sequence>
<feature type="region of interest" description="Disordered" evidence="1">
    <location>
        <begin position="88"/>
        <end position="108"/>
    </location>
</feature>
<dbReference type="AlphaFoldDB" id="G7DXA0"/>
<accession>G7DXA0</accession>
<dbReference type="PANTHER" id="PTHR18916">
    <property type="entry name" value="DYNACTIN 1-RELATED MICROTUBULE-BINDING"/>
    <property type="match status" value="1"/>
</dbReference>
<reference evidence="3 4" key="1">
    <citation type="journal article" date="2011" name="J. Gen. Appl. Microbiol.">
        <title>Draft genome sequencing of the enigmatic basidiomycete Mixia osmundae.</title>
        <authorList>
            <person name="Nishida H."/>
            <person name="Nagatsuka Y."/>
            <person name="Sugiyama J."/>
        </authorList>
    </citation>
    <scope>NUCLEOTIDE SEQUENCE [LARGE SCALE GENOMIC DNA]</scope>
    <source>
        <strain evidence="4">CBS 9802 / IAM 14324 / JCM 22182 / KY 12970</strain>
    </source>
</reference>
<dbReference type="SUPFAM" id="SSF74924">
    <property type="entry name" value="Cap-Gly domain"/>
    <property type="match status" value="1"/>
</dbReference>
<evidence type="ECO:0000256" key="1">
    <source>
        <dbReference type="SAM" id="MobiDB-lite"/>
    </source>
</evidence>
<protein>
    <recommendedName>
        <fullName evidence="2">CAP-Gly domain-containing protein</fullName>
    </recommendedName>
</protein>
<evidence type="ECO:0000313" key="4">
    <source>
        <dbReference type="Proteomes" id="UP000009131"/>
    </source>
</evidence>
<name>G7DXA0_MIXOS</name>
<gene>
    <name evidence="3" type="primary">Mo01866</name>
    <name evidence="3" type="ORF">E5Q_01866</name>
</gene>
<proteinExistence type="predicted"/>
<organism evidence="3 4">
    <name type="scientific">Mixia osmundae (strain CBS 9802 / IAM 14324 / JCM 22182 / KY 12970)</name>
    <dbReference type="NCBI Taxonomy" id="764103"/>
    <lineage>
        <taxon>Eukaryota</taxon>
        <taxon>Fungi</taxon>
        <taxon>Dikarya</taxon>
        <taxon>Basidiomycota</taxon>
        <taxon>Pucciniomycotina</taxon>
        <taxon>Mixiomycetes</taxon>
        <taxon>Mixiales</taxon>
        <taxon>Mixiaceae</taxon>
        <taxon>Mixia</taxon>
    </lineage>
</organism>
<feature type="non-terminal residue" evidence="3">
    <location>
        <position position="108"/>
    </location>
</feature>
<evidence type="ECO:0000313" key="3">
    <source>
        <dbReference type="EMBL" id="GAA95210.1"/>
    </source>
</evidence>
<dbReference type="OrthoDB" id="2130750at2759"/>
<evidence type="ECO:0000259" key="2">
    <source>
        <dbReference type="PROSITE" id="PS50245"/>
    </source>
</evidence>
<dbReference type="STRING" id="764103.G7DXA0"/>
<dbReference type="InParanoid" id="G7DXA0"/>
<keyword evidence="4" id="KW-1185">Reference proteome</keyword>
<dbReference type="InterPro" id="IPR000938">
    <property type="entry name" value="CAP-Gly_domain"/>
</dbReference>
<dbReference type="Proteomes" id="UP000009131">
    <property type="component" value="Unassembled WGS sequence"/>
</dbReference>
<dbReference type="Pfam" id="PF01302">
    <property type="entry name" value="CAP_GLY"/>
    <property type="match status" value="1"/>
</dbReference>
<dbReference type="PROSITE" id="PS00845">
    <property type="entry name" value="CAP_GLY_1"/>
    <property type="match status" value="1"/>
</dbReference>
<dbReference type="PROSITE" id="PS50245">
    <property type="entry name" value="CAP_GLY_2"/>
    <property type="match status" value="1"/>
</dbReference>
<dbReference type="InterPro" id="IPR036859">
    <property type="entry name" value="CAP-Gly_dom_sf"/>
</dbReference>
<dbReference type="EMBL" id="BABT02000061">
    <property type="protein sequence ID" value="GAA95210.1"/>
    <property type="molecule type" value="Genomic_DNA"/>
</dbReference>
<feature type="domain" description="CAP-Gly" evidence="2">
    <location>
        <begin position="29"/>
        <end position="71"/>
    </location>
</feature>